<dbReference type="InterPro" id="IPR006680">
    <property type="entry name" value="Amidohydro-rel"/>
</dbReference>
<name>A0A2S2BRZ9_9NOCA</name>
<sequence>MFDAHVHIIDPRFPVFENHGYLPDPFTIADYRARTEGFGVDGGAVVTASYQGTDQSYLIAALEELGPSWVGVTHLEPDATDDDILRLDSAGVRAVRFNLRRSATDLKLLTKQALRAYELAGWHAEFYVDATLLLSLEPVFAKLPAVSIDHLGMSTRGLPYLLDLVDRGARVKATGFGRTTIDDVCEVLRKIHAVNPRALMFGTDLPGSRSRRVFQDSDIDIVAEAVGDDFDAVMGDNAREWYRCSSEQGPC</sequence>
<dbReference type="OrthoDB" id="5450317at2"/>
<dbReference type="GO" id="GO:0016787">
    <property type="term" value="F:hydrolase activity"/>
    <property type="evidence" value="ECO:0007669"/>
    <property type="project" value="UniProtKB-KW"/>
</dbReference>
<dbReference type="SUPFAM" id="SSF51556">
    <property type="entry name" value="Metallo-dependent hydrolases"/>
    <property type="match status" value="1"/>
</dbReference>
<dbReference type="AlphaFoldDB" id="A0A2S2BRZ9"/>
<keyword evidence="3" id="KW-1185">Reference proteome</keyword>
<dbReference type="PANTHER" id="PTHR35563">
    <property type="entry name" value="BARREL METAL-DEPENDENT HYDROLASE, PUTATIVE (AFU_ORTHOLOGUE AFUA_1G16240)-RELATED"/>
    <property type="match status" value="1"/>
</dbReference>
<protein>
    <submittedName>
        <fullName evidence="2">2-pyrone-4,6-dicarboxylate hydrolase</fullName>
    </submittedName>
</protein>
<proteinExistence type="predicted"/>
<dbReference type="Gene3D" id="3.20.20.140">
    <property type="entry name" value="Metal-dependent hydrolases"/>
    <property type="match status" value="1"/>
</dbReference>
<evidence type="ECO:0000313" key="3">
    <source>
        <dbReference type="Proteomes" id="UP000245711"/>
    </source>
</evidence>
<feature type="domain" description="Amidohydrolase-related" evidence="1">
    <location>
        <begin position="3"/>
        <end position="243"/>
    </location>
</feature>
<evidence type="ECO:0000313" key="2">
    <source>
        <dbReference type="EMBL" id="AWK71369.1"/>
    </source>
</evidence>
<dbReference type="KEGG" id="roz:CBI38_07025"/>
<evidence type="ECO:0000259" key="1">
    <source>
        <dbReference type="Pfam" id="PF04909"/>
    </source>
</evidence>
<dbReference type="EMBL" id="CP021354">
    <property type="protein sequence ID" value="AWK71369.1"/>
    <property type="molecule type" value="Genomic_DNA"/>
</dbReference>
<dbReference type="RefSeq" id="WP_109327577.1">
    <property type="nucleotide sequence ID" value="NZ_CP021354.1"/>
</dbReference>
<organism evidence="2 3">
    <name type="scientific">Rhodococcus oxybenzonivorans</name>
    <dbReference type="NCBI Taxonomy" id="1990687"/>
    <lineage>
        <taxon>Bacteria</taxon>
        <taxon>Bacillati</taxon>
        <taxon>Actinomycetota</taxon>
        <taxon>Actinomycetes</taxon>
        <taxon>Mycobacteriales</taxon>
        <taxon>Nocardiaceae</taxon>
        <taxon>Rhodococcus</taxon>
    </lineage>
</organism>
<dbReference type="Proteomes" id="UP000245711">
    <property type="component" value="Chromosome"/>
</dbReference>
<accession>A0A2S2BRZ9</accession>
<dbReference type="Pfam" id="PF04909">
    <property type="entry name" value="Amidohydro_2"/>
    <property type="match status" value="1"/>
</dbReference>
<dbReference type="PANTHER" id="PTHR35563:SF2">
    <property type="entry name" value="BARREL METAL-DEPENDENT HYDROLASE, PUTATIVE (AFU_ORTHOLOGUE AFUA_1G16240)-RELATED"/>
    <property type="match status" value="1"/>
</dbReference>
<dbReference type="InterPro" id="IPR052358">
    <property type="entry name" value="Aro_Compnd_Degr_Hydrolases"/>
</dbReference>
<keyword evidence="2" id="KW-0378">Hydrolase</keyword>
<gene>
    <name evidence="2" type="ORF">CBI38_07025</name>
</gene>
<dbReference type="InterPro" id="IPR032466">
    <property type="entry name" value="Metal_Hydrolase"/>
</dbReference>
<reference evidence="2 3" key="1">
    <citation type="submission" date="2017-05" db="EMBL/GenBank/DDBJ databases">
        <title>Isolation of Rhodococcus sp. S2-17 biodegrading of BP-3.</title>
        <authorList>
            <person name="Lee Y."/>
            <person name="Kim K.H."/>
            <person name="Chun B.H."/>
            <person name="Jung H.S."/>
            <person name="Jeon C.O."/>
        </authorList>
    </citation>
    <scope>NUCLEOTIDE SEQUENCE [LARGE SCALE GENOMIC DNA]</scope>
    <source>
        <strain evidence="2 3">S2-17</strain>
    </source>
</reference>